<dbReference type="GO" id="GO:0008270">
    <property type="term" value="F:zinc ion binding"/>
    <property type="evidence" value="ECO:0007669"/>
    <property type="project" value="UniProtKB-KW"/>
</dbReference>
<evidence type="ECO:0000256" key="4">
    <source>
        <dbReference type="SAM" id="MobiDB-lite"/>
    </source>
</evidence>
<gene>
    <name evidence="6" type="ORF">ILUMI_14208</name>
</gene>
<dbReference type="Pfam" id="PF00628">
    <property type="entry name" value="PHD"/>
    <property type="match status" value="1"/>
</dbReference>
<reference evidence="6" key="1">
    <citation type="submission" date="2019-08" db="EMBL/GenBank/DDBJ databases">
        <title>The genome of the North American firefly Photinus pyralis.</title>
        <authorList>
            <consortium name="Photinus pyralis genome working group"/>
            <person name="Fallon T.R."/>
            <person name="Sander Lower S.E."/>
            <person name="Weng J.-K."/>
        </authorList>
    </citation>
    <scope>NUCLEOTIDE SEQUENCE</scope>
    <source>
        <strain evidence="6">TRF0915ILg1</strain>
        <tissue evidence="6">Whole body</tissue>
    </source>
</reference>
<dbReference type="InterPro" id="IPR011011">
    <property type="entry name" value="Znf_FYVE_PHD"/>
</dbReference>
<evidence type="ECO:0000256" key="2">
    <source>
        <dbReference type="ARBA" id="ARBA00022771"/>
    </source>
</evidence>
<dbReference type="Gene3D" id="3.30.40.10">
    <property type="entry name" value="Zinc/RING finger domain, C3HC4 (zinc finger)"/>
    <property type="match status" value="1"/>
</dbReference>
<dbReference type="EMBL" id="VTPC01017709">
    <property type="protein sequence ID" value="KAF2891965.1"/>
    <property type="molecule type" value="Genomic_DNA"/>
</dbReference>
<sequence>MQLEILQTQKKSKKPKNVIKSLRNTKRTTTNKNVPSAEAKRDRRVNEKSKASTSQPHYNDSAECIICGYDSEEDMIKCRECQKWAHETCADISDATIGANRESYGDAAVGYVQLKRDADLCVVKCRICPELRVKAKNYSVVMEIDERNSKVTRIQCLDCAASASLG</sequence>
<evidence type="ECO:0000313" key="6">
    <source>
        <dbReference type="EMBL" id="KAF2891965.1"/>
    </source>
</evidence>
<evidence type="ECO:0000259" key="5">
    <source>
        <dbReference type="Pfam" id="PF00628"/>
    </source>
</evidence>
<comment type="caution">
    <text evidence="6">The sequence shown here is derived from an EMBL/GenBank/DDBJ whole genome shotgun (WGS) entry which is preliminary data.</text>
</comment>
<dbReference type="AlphaFoldDB" id="A0A8K0CQX2"/>
<feature type="compositionally biased region" description="Basic and acidic residues" evidence="4">
    <location>
        <begin position="38"/>
        <end position="50"/>
    </location>
</feature>
<keyword evidence="7" id="KW-1185">Reference proteome</keyword>
<evidence type="ECO:0000256" key="1">
    <source>
        <dbReference type="ARBA" id="ARBA00022723"/>
    </source>
</evidence>
<keyword evidence="2" id="KW-0863">Zinc-finger</keyword>
<proteinExistence type="predicted"/>
<protein>
    <recommendedName>
        <fullName evidence="5">PHD-type domain-containing protein</fullName>
    </recommendedName>
</protein>
<dbReference type="InterPro" id="IPR013083">
    <property type="entry name" value="Znf_RING/FYVE/PHD"/>
</dbReference>
<keyword evidence="1" id="KW-0479">Metal-binding</keyword>
<dbReference type="Proteomes" id="UP000801492">
    <property type="component" value="Unassembled WGS sequence"/>
</dbReference>
<evidence type="ECO:0000256" key="3">
    <source>
        <dbReference type="ARBA" id="ARBA00022833"/>
    </source>
</evidence>
<dbReference type="PANTHER" id="PTHR39953">
    <property type="entry name" value="RE54151P"/>
    <property type="match status" value="1"/>
</dbReference>
<dbReference type="PANTHER" id="PTHR39953:SF1">
    <property type="entry name" value="RE54151P"/>
    <property type="match status" value="1"/>
</dbReference>
<keyword evidence="3" id="KW-0862">Zinc</keyword>
<feature type="domain" description="PHD-type" evidence="5">
    <location>
        <begin position="64"/>
        <end position="96"/>
    </location>
</feature>
<evidence type="ECO:0000313" key="7">
    <source>
        <dbReference type="Proteomes" id="UP000801492"/>
    </source>
</evidence>
<dbReference type="OrthoDB" id="261614at2759"/>
<organism evidence="6 7">
    <name type="scientific">Ignelater luminosus</name>
    <name type="common">Cucubano</name>
    <name type="synonym">Pyrophorus luminosus</name>
    <dbReference type="NCBI Taxonomy" id="2038154"/>
    <lineage>
        <taxon>Eukaryota</taxon>
        <taxon>Metazoa</taxon>
        <taxon>Ecdysozoa</taxon>
        <taxon>Arthropoda</taxon>
        <taxon>Hexapoda</taxon>
        <taxon>Insecta</taxon>
        <taxon>Pterygota</taxon>
        <taxon>Neoptera</taxon>
        <taxon>Endopterygota</taxon>
        <taxon>Coleoptera</taxon>
        <taxon>Polyphaga</taxon>
        <taxon>Elateriformia</taxon>
        <taxon>Elateroidea</taxon>
        <taxon>Elateridae</taxon>
        <taxon>Agrypninae</taxon>
        <taxon>Pyrophorini</taxon>
        <taxon>Ignelater</taxon>
    </lineage>
</organism>
<dbReference type="SUPFAM" id="SSF57903">
    <property type="entry name" value="FYVE/PHD zinc finger"/>
    <property type="match status" value="1"/>
</dbReference>
<name>A0A8K0CQX2_IGNLU</name>
<dbReference type="CDD" id="cd15489">
    <property type="entry name" value="PHD_SF"/>
    <property type="match status" value="1"/>
</dbReference>
<feature type="region of interest" description="Disordered" evidence="4">
    <location>
        <begin position="1"/>
        <end position="57"/>
    </location>
</feature>
<dbReference type="InterPro" id="IPR019787">
    <property type="entry name" value="Znf_PHD-finger"/>
</dbReference>
<accession>A0A8K0CQX2</accession>